<gene>
    <name evidence="1" type="ORF">RchiOBHm_Chr2g0117331</name>
</gene>
<keyword evidence="2" id="KW-1185">Reference proteome</keyword>
<accession>A0A2P6RRH9</accession>
<reference evidence="1 2" key="1">
    <citation type="journal article" date="2018" name="Nat. Genet.">
        <title>The Rosa genome provides new insights in the design of modern roses.</title>
        <authorList>
            <person name="Bendahmane M."/>
        </authorList>
    </citation>
    <scope>NUCLEOTIDE SEQUENCE [LARGE SCALE GENOMIC DNA]</scope>
    <source>
        <strain evidence="2">cv. Old Blush</strain>
    </source>
</reference>
<dbReference type="EC" id="2.3.3.8" evidence="1"/>
<evidence type="ECO:0000313" key="1">
    <source>
        <dbReference type="EMBL" id="PRQ49029.1"/>
    </source>
</evidence>
<dbReference type="Proteomes" id="UP000238479">
    <property type="component" value="Chromosome 2"/>
</dbReference>
<protein>
    <submittedName>
        <fullName evidence="1">Putative ATP citrate synthase</fullName>
        <ecNumber evidence="1">2.3.3.8</ecNumber>
    </submittedName>
</protein>
<name>A0A2P6RRH9_ROSCH</name>
<dbReference type="AlphaFoldDB" id="A0A2P6RRH9"/>
<proteinExistence type="predicted"/>
<dbReference type="Gramene" id="PRQ49029">
    <property type="protein sequence ID" value="PRQ49029"/>
    <property type="gene ID" value="RchiOBHm_Chr2g0117331"/>
</dbReference>
<dbReference type="GO" id="GO:0003878">
    <property type="term" value="F:ATP citrate synthase activity"/>
    <property type="evidence" value="ECO:0007669"/>
    <property type="project" value="UniProtKB-EC"/>
</dbReference>
<comment type="caution">
    <text evidence="1">The sequence shown here is derived from an EMBL/GenBank/DDBJ whole genome shotgun (WGS) entry which is preliminary data.</text>
</comment>
<sequence>MIMRKGIWLTLLYLRFCLVTTFLEPWSVYFGKCCLMVLAFRGIDIEENWDKVKTIFVPTGASLSPDVSAPLVATLPLEEVIVGLHYGFPYIF</sequence>
<keyword evidence="1" id="KW-0808">Transferase</keyword>
<dbReference type="EMBL" id="PDCK01000040">
    <property type="protein sequence ID" value="PRQ49029.1"/>
    <property type="molecule type" value="Genomic_DNA"/>
</dbReference>
<organism evidence="1 2">
    <name type="scientific">Rosa chinensis</name>
    <name type="common">China rose</name>
    <dbReference type="NCBI Taxonomy" id="74649"/>
    <lineage>
        <taxon>Eukaryota</taxon>
        <taxon>Viridiplantae</taxon>
        <taxon>Streptophyta</taxon>
        <taxon>Embryophyta</taxon>
        <taxon>Tracheophyta</taxon>
        <taxon>Spermatophyta</taxon>
        <taxon>Magnoliopsida</taxon>
        <taxon>eudicotyledons</taxon>
        <taxon>Gunneridae</taxon>
        <taxon>Pentapetalae</taxon>
        <taxon>rosids</taxon>
        <taxon>fabids</taxon>
        <taxon>Rosales</taxon>
        <taxon>Rosaceae</taxon>
        <taxon>Rosoideae</taxon>
        <taxon>Rosoideae incertae sedis</taxon>
        <taxon>Rosa</taxon>
    </lineage>
</organism>
<dbReference type="STRING" id="74649.A0A2P6RRH9"/>
<evidence type="ECO:0000313" key="2">
    <source>
        <dbReference type="Proteomes" id="UP000238479"/>
    </source>
</evidence>
<keyword evidence="1" id="KW-0012">Acyltransferase</keyword>